<accession>A0A7Y7IV17</accession>
<sequence length="50" mass="5903">MGTVWAKTFRLEVVDDRTPPTATRQHYERQRRMRRVIEGGPQNLDFSDIA</sequence>
<reference evidence="1 2" key="1">
    <citation type="submission" date="2020-06" db="EMBL/GenBank/DDBJ databases">
        <title>Description of novel acetic acid bacteria.</title>
        <authorList>
            <person name="Sombolestani A."/>
        </authorList>
    </citation>
    <scope>NUCLEOTIDE SEQUENCE [LARGE SCALE GENOMIC DNA]</scope>
    <source>
        <strain evidence="1 2">LMG 31431</strain>
    </source>
</reference>
<proteinExistence type="predicted"/>
<organism evidence="1 2">
    <name type="scientific">Nguyenibacter vanlangensis</name>
    <dbReference type="NCBI Taxonomy" id="1216886"/>
    <lineage>
        <taxon>Bacteria</taxon>
        <taxon>Pseudomonadati</taxon>
        <taxon>Pseudomonadota</taxon>
        <taxon>Alphaproteobacteria</taxon>
        <taxon>Acetobacterales</taxon>
        <taxon>Acetobacteraceae</taxon>
        <taxon>Nguyenibacter</taxon>
    </lineage>
</organism>
<protein>
    <submittedName>
        <fullName evidence="1">Uncharacterized protein</fullName>
    </submittedName>
</protein>
<evidence type="ECO:0000313" key="2">
    <source>
        <dbReference type="Proteomes" id="UP000534870"/>
    </source>
</evidence>
<dbReference type="Proteomes" id="UP000534870">
    <property type="component" value="Unassembled WGS sequence"/>
</dbReference>
<dbReference type="EMBL" id="JABXXP010000084">
    <property type="protein sequence ID" value="NVN10866.1"/>
    <property type="molecule type" value="Genomic_DNA"/>
</dbReference>
<gene>
    <name evidence="1" type="ORF">HUK84_06855</name>
</gene>
<comment type="caution">
    <text evidence="1">The sequence shown here is derived from an EMBL/GenBank/DDBJ whole genome shotgun (WGS) entry which is preliminary data.</text>
</comment>
<dbReference type="AlphaFoldDB" id="A0A7Y7IV17"/>
<evidence type="ECO:0000313" key="1">
    <source>
        <dbReference type="EMBL" id="NVN10866.1"/>
    </source>
</evidence>
<dbReference type="RefSeq" id="WP_176639618.1">
    <property type="nucleotide sequence ID" value="NZ_JABXXP010000084.1"/>
</dbReference>
<name>A0A7Y7IV17_9PROT</name>